<evidence type="ECO:0000256" key="1">
    <source>
        <dbReference type="ARBA" id="ARBA00022527"/>
    </source>
</evidence>
<feature type="domain" description="Histidine kinase/HSP90-like ATPase" evidence="2">
    <location>
        <begin position="15"/>
        <end position="138"/>
    </location>
</feature>
<protein>
    <submittedName>
        <fullName evidence="3">ATP-binding protein</fullName>
    </submittedName>
</protein>
<proteinExistence type="predicted"/>
<dbReference type="EMBL" id="BAABJO010000021">
    <property type="protein sequence ID" value="GAA5130132.1"/>
    <property type="molecule type" value="Genomic_DNA"/>
</dbReference>
<keyword evidence="1" id="KW-0808">Transferase</keyword>
<accession>A0ABP9NPU4</accession>
<dbReference type="InterPro" id="IPR003594">
    <property type="entry name" value="HATPase_dom"/>
</dbReference>
<dbReference type="SUPFAM" id="SSF55874">
    <property type="entry name" value="ATPase domain of HSP90 chaperone/DNA topoisomerase II/histidine kinase"/>
    <property type="match status" value="1"/>
</dbReference>
<evidence type="ECO:0000313" key="3">
    <source>
        <dbReference type="EMBL" id="GAA5130132.1"/>
    </source>
</evidence>
<keyword evidence="3" id="KW-0547">Nucleotide-binding</keyword>
<dbReference type="GO" id="GO:0005524">
    <property type="term" value="F:ATP binding"/>
    <property type="evidence" value="ECO:0007669"/>
    <property type="project" value="UniProtKB-KW"/>
</dbReference>
<dbReference type="InterPro" id="IPR050267">
    <property type="entry name" value="Anti-sigma-factor_SerPK"/>
</dbReference>
<dbReference type="CDD" id="cd16936">
    <property type="entry name" value="HATPase_RsbW-like"/>
    <property type="match status" value="1"/>
</dbReference>
<sequence>MNEDTAPPHEWTQVLPAVPSSLREIRTALAGWLGEQRWPPDDADDVILAVNEALTNVIEHAYPAGRPGPVRVHALSGAGSAPETRRVTVEISDRGSWDPEHRVVDDREFRGHGFAVMSGLTADMHIRRGAAGTTVILVSNDAPLWIGGL</sequence>
<evidence type="ECO:0000313" key="4">
    <source>
        <dbReference type="Proteomes" id="UP001500804"/>
    </source>
</evidence>
<organism evidence="3 4">
    <name type="scientific">Pseudonocardia adelaidensis</name>
    <dbReference type="NCBI Taxonomy" id="648754"/>
    <lineage>
        <taxon>Bacteria</taxon>
        <taxon>Bacillati</taxon>
        <taxon>Actinomycetota</taxon>
        <taxon>Actinomycetes</taxon>
        <taxon>Pseudonocardiales</taxon>
        <taxon>Pseudonocardiaceae</taxon>
        <taxon>Pseudonocardia</taxon>
    </lineage>
</organism>
<keyword evidence="1" id="KW-0418">Kinase</keyword>
<evidence type="ECO:0000259" key="2">
    <source>
        <dbReference type="Pfam" id="PF13581"/>
    </source>
</evidence>
<dbReference type="PANTHER" id="PTHR35526">
    <property type="entry name" value="ANTI-SIGMA-F FACTOR RSBW-RELATED"/>
    <property type="match status" value="1"/>
</dbReference>
<gene>
    <name evidence="3" type="ORF">GCM10023320_51670</name>
</gene>
<keyword evidence="1" id="KW-0723">Serine/threonine-protein kinase</keyword>
<keyword evidence="4" id="KW-1185">Reference proteome</keyword>
<dbReference type="Gene3D" id="3.30.565.10">
    <property type="entry name" value="Histidine kinase-like ATPase, C-terminal domain"/>
    <property type="match status" value="1"/>
</dbReference>
<dbReference type="InterPro" id="IPR036890">
    <property type="entry name" value="HATPase_C_sf"/>
</dbReference>
<name>A0ABP9NPU4_9PSEU</name>
<dbReference type="PANTHER" id="PTHR35526:SF3">
    <property type="entry name" value="ANTI-SIGMA-F FACTOR RSBW"/>
    <property type="match status" value="1"/>
</dbReference>
<keyword evidence="3" id="KW-0067">ATP-binding</keyword>
<dbReference type="Proteomes" id="UP001500804">
    <property type="component" value="Unassembled WGS sequence"/>
</dbReference>
<comment type="caution">
    <text evidence="3">The sequence shown here is derived from an EMBL/GenBank/DDBJ whole genome shotgun (WGS) entry which is preliminary data.</text>
</comment>
<dbReference type="Pfam" id="PF13581">
    <property type="entry name" value="HATPase_c_2"/>
    <property type="match status" value="1"/>
</dbReference>
<reference evidence="4" key="1">
    <citation type="journal article" date="2019" name="Int. J. Syst. Evol. Microbiol.">
        <title>The Global Catalogue of Microorganisms (GCM) 10K type strain sequencing project: providing services to taxonomists for standard genome sequencing and annotation.</title>
        <authorList>
            <consortium name="The Broad Institute Genomics Platform"/>
            <consortium name="The Broad Institute Genome Sequencing Center for Infectious Disease"/>
            <person name="Wu L."/>
            <person name="Ma J."/>
        </authorList>
    </citation>
    <scope>NUCLEOTIDE SEQUENCE [LARGE SCALE GENOMIC DNA]</scope>
    <source>
        <strain evidence="4">JCM 18302</strain>
    </source>
</reference>
<dbReference type="RefSeq" id="WP_345607922.1">
    <property type="nucleotide sequence ID" value="NZ_BAABJO010000021.1"/>
</dbReference>